<protein>
    <recommendedName>
        <fullName evidence="4">GWxTD domain-containing protein</fullName>
    </recommendedName>
</protein>
<keyword evidence="1" id="KW-0732">Signal</keyword>
<name>A0A968GFK1_9SPIO</name>
<reference evidence="2" key="1">
    <citation type="submission" date="2020-03" db="EMBL/GenBank/DDBJ databases">
        <title>Spirochaetal bacteria isolated from arthropods constitute a novel genus Entomospira genus novum within the order Spirochaetales.</title>
        <authorList>
            <person name="Grana-Miraglia L."/>
            <person name="Sikutova S."/>
            <person name="Fingerle V."/>
            <person name="Sing A."/>
            <person name="Castillo-Ramirez S."/>
            <person name="Margos G."/>
            <person name="Rudolf I."/>
        </authorList>
    </citation>
    <scope>NUCLEOTIDE SEQUENCE</scope>
    <source>
        <strain evidence="2">BR149</strain>
    </source>
</reference>
<dbReference type="Proteomes" id="UP000778951">
    <property type="component" value="Unassembled WGS sequence"/>
</dbReference>
<keyword evidence="3" id="KW-1185">Reference proteome</keyword>
<organism evidence="2 3">
    <name type="scientific">Entomospira culicis</name>
    <dbReference type="NCBI Taxonomy" id="2719989"/>
    <lineage>
        <taxon>Bacteria</taxon>
        <taxon>Pseudomonadati</taxon>
        <taxon>Spirochaetota</taxon>
        <taxon>Spirochaetia</taxon>
        <taxon>Spirochaetales</taxon>
        <taxon>Spirochaetaceae</taxon>
        <taxon>Entomospira</taxon>
    </lineage>
</organism>
<sequence>MYKRLVSLAIASLLLLSTAFAQNDMNFTQERLLLEQSNFAENYEIRQNSRNIISSTQFNTIDISARIYTQESSTHRVRVSIVRMDDFFYVIFANEILPIMQNPRQANQFNPNQENTSYDLLLSDRFKMDGRGTYIIKKRVQDGTIEHIKIYLQSESESYILITPQGSSEINLDVFLFETPIYRNVRLPINLNSATTLPFSRIMASSSHVIDWNLLFLPLANQNARRSYLQNVIRQVELRLPELSYVADGMQNSNGTLVHGQTREPQQNQTGLGNLGFVKWIMDGFYSPLNQGKLSDISLLQNDNEPQLSSLTWNRNLSYFINKSIFSRRRIHIGEDDVRDTPFLTYTPEIGYPLSTLPAVIYLEAIRRPEAIYLGSINEVSATTQNRRAHLASIVIIPFFNEMGNLETTVFYNNQKMTLEDLHRKHRGAFIHLQRITTNNTTFQLPQIKSN</sequence>
<evidence type="ECO:0008006" key="4">
    <source>
        <dbReference type="Google" id="ProtNLM"/>
    </source>
</evidence>
<accession>A0A968GFK1</accession>
<proteinExistence type="predicted"/>
<feature type="signal peptide" evidence="1">
    <location>
        <begin position="1"/>
        <end position="21"/>
    </location>
</feature>
<dbReference type="EMBL" id="JAATLM010000001">
    <property type="protein sequence ID" value="NIZ69588.1"/>
    <property type="molecule type" value="Genomic_DNA"/>
</dbReference>
<dbReference type="RefSeq" id="WP_167695673.1">
    <property type="nucleotide sequence ID" value="NZ_CP118181.1"/>
</dbReference>
<feature type="chain" id="PRO_5037662277" description="GWxTD domain-containing protein" evidence="1">
    <location>
        <begin position="22"/>
        <end position="451"/>
    </location>
</feature>
<evidence type="ECO:0000313" key="3">
    <source>
        <dbReference type="Proteomes" id="UP000778951"/>
    </source>
</evidence>
<comment type="caution">
    <text evidence="2">The sequence shown here is derived from an EMBL/GenBank/DDBJ whole genome shotgun (WGS) entry which is preliminary data.</text>
</comment>
<evidence type="ECO:0000256" key="1">
    <source>
        <dbReference type="SAM" id="SignalP"/>
    </source>
</evidence>
<dbReference type="AlphaFoldDB" id="A0A968GFK1"/>
<gene>
    <name evidence="2" type="ORF">HCT48_05085</name>
</gene>
<evidence type="ECO:0000313" key="2">
    <source>
        <dbReference type="EMBL" id="NIZ69588.1"/>
    </source>
</evidence>